<dbReference type="Proteomes" id="UP001597040">
    <property type="component" value="Unassembled WGS sequence"/>
</dbReference>
<dbReference type="GO" id="GO:0016874">
    <property type="term" value="F:ligase activity"/>
    <property type="evidence" value="ECO:0007669"/>
    <property type="project" value="UniProtKB-KW"/>
</dbReference>
<dbReference type="PROSITE" id="PS51733">
    <property type="entry name" value="BPL_LPL_CATALYTIC"/>
    <property type="match status" value="1"/>
</dbReference>
<dbReference type="PANTHER" id="PTHR43679">
    <property type="entry name" value="OCTANOYLTRANSFERASE LIPM-RELATED"/>
    <property type="match status" value="1"/>
</dbReference>
<accession>A0ABW3LK76</accession>
<evidence type="ECO:0000259" key="1">
    <source>
        <dbReference type="PROSITE" id="PS51733"/>
    </source>
</evidence>
<dbReference type="InterPro" id="IPR004143">
    <property type="entry name" value="BPL_LPL_catalytic"/>
</dbReference>
<evidence type="ECO:0000313" key="2">
    <source>
        <dbReference type="EMBL" id="MFD1037829.1"/>
    </source>
</evidence>
<feature type="domain" description="BPL/LPL catalytic" evidence="1">
    <location>
        <begin position="32"/>
        <end position="241"/>
    </location>
</feature>
<dbReference type="RefSeq" id="WP_390360254.1">
    <property type="nucleotide sequence ID" value="NZ_JBHTKJ010000012.1"/>
</dbReference>
<dbReference type="InterPro" id="IPR045864">
    <property type="entry name" value="aa-tRNA-synth_II/BPL/LPL"/>
</dbReference>
<reference evidence="3" key="1">
    <citation type="journal article" date="2019" name="Int. J. Syst. Evol. Microbiol.">
        <title>The Global Catalogue of Microorganisms (GCM) 10K type strain sequencing project: providing services to taxonomists for standard genome sequencing and annotation.</title>
        <authorList>
            <consortium name="The Broad Institute Genomics Platform"/>
            <consortium name="The Broad Institute Genome Sequencing Center for Infectious Disease"/>
            <person name="Wu L."/>
            <person name="Ma J."/>
        </authorList>
    </citation>
    <scope>NUCLEOTIDE SEQUENCE [LARGE SCALE GENOMIC DNA]</scope>
    <source>
        <strain evidence="3">CCUG 56754</strain>
    </source>
</reference>
<dbReference type="InterPro" id="IPR050664">
    <property type="entry name" value="Octanoyltrans_LipM/LipL"/>
</dbReference>
<keyword evidence="3" id="KW-1185">Reference proteome</keyword>
<keyword evidence="2" id="KW-0436">Ligase</keyword>
<dbReference type="Gene3D" id="3.30.930.10">
    <property type="entry name" value="Bira Bifunctional Protein, Domain 2"/>
    <property type="match status" value="1"/>
</dbReference>
<gene>
    <name evidence="2" type="ORF">ACFQ3N_05320</name>
</gene>
<dbReference type="EMBL" id="JBHTKJ010000012">
    <property type="protein sequence ID" value="MFD1037829.1"/>
    <property type="molecule type" value="Genomic_DNA"/>
</dbReference>
<name>A0ABW3LK76_9BACI</name>
<organism evidence="2 3">
    <name type="scientific">Virgibacillus byunsanensis</name>
    <dbReference type="NCBI Taxonomy" id="570945"/>
    <lineage>
        <taxon>Bacteria</taxon>
        <taxon>Bacillati</taxon>
        <taxon>Bacillota</taxon>
        <taxon>Bacilli</taxon>
        <taxon>Bacillales</taxon>
        <taxon>Bacillaceae</taxon>
        <taxon>Virgibacillus</taxon>
    </lineage>
</organism>
<protein>
    <submittedName>
        <fullName evidence="2">Biotin/lipoate A/B protein ligase family protein</fullName>
    </submittedName>
</protein>
<comment type="caution">
    <text evidence="2">The sequence shown here is derived from an EMBL/GenBank/DDBJ whole genome shotgun (WGS) entry which is preliminary data.</text>
</comment>
<dbReference type="PANTHER" id="PTHR43679:SF2">
    <property type="entry name" value="OCTANOYL-[GCVH]:PROTEIN N-OCTANOYLTRANSFERASE"/>
    <property type="match status" value="1"/>
</dbReference>
<dbReference type="Pfam" id="PF21948">
    <property type="entry name" value="LplA-B_cat"/>
    <property type="match status" value="1"/>
</dbReference>
<sequence>MKETWYFIDSGYCTPAFNMAMDEILLDWHSEGKIPPVLRFYGWKPAGISVGYFQKVSGKIDVKSVEKHGIELVRRQTGGRAVLHDQELTYSVLVSEDHPRMPSSIKEAYMVISKGLLEGFNELGIHADFSIPKGKQTNDSAVCFEEPSWYELVIEGKKAAGSAQTRKKGIILQHGSVPLDVDEIKLFDLFIYPNERVKERTRRAFGDKAVTINRVSKQPYTFDDVKTAFKKGFERGLNIELEPFRLSEEQMSEVTDLAETKYRNAKWNYSR</sequence>
<dbReference type="CDD" id="cd16443">
    <property type="entry name" value="LplA"/>
    <property type="match status" value="1"/>
</dbReference>
<proteinExistence type="predicted"/>
<dbReference type="SUPFAM" id="SSF55681">
    <property type="entry name" value="Class II aaRS and biotin synthetases"/>
    <property type="match status" value="1"/>
</dbReference>
<evidence type="ECO:0000313" key="3">
    <source>
        <dbReference type="Proteomes" id="UP001597040"/>
    </source>
</evidence>